<protein>
    <submittedName>
        <fullName evidence="3">Zinc metallopeptidase, M23 family</fullName>
    </submittedName>
</protein>
<organism evidence="3 4">
    <name type="scientific">Campylobacter cuniculorum DSM 23162 = LMG 24588</name>
    <dbReference type="NCBI Taxonomy" id="1121267"/>
    <lineage>
        <taxon>Bacteria</taxon>
        <taxon>Pseudomonadati</taxon>
        <taxon>Campylobacterota</taxon>
        <taxon>Epsilonproteobacteria</taxon>
        <taxon>Campylobacterales</taxon>
        <taxon>Campylobacteraceae</taxon>
        <taxon>Campylobacter</taxon>
    </lineage>
</organism>
<dbReference type="InterPro" id="IPR011055">
    <property type="entry name" value="Dup_hybrid_motif"/>
</dbReference>
<dbReference type="Proteomes" id="UP000192902">
    <property type="component" value="Chromosome"/>
</dbReference>
<dbReference type="Gene3D" id="2.70.70.10">
    <property type="entry name" value="Glucose Permease (Domain IIA)"/>
    <property type="match status" value="1"/>
</dbReference>
<feature type="domain" description="M23ase beta-sheet core" evidence="2">
    <location>
        <begin position="166"/>
        <end position="260"/>
    </location>
</feature>
<dbReference type="InterPro" id="IPR016047">
    <property type="entry name" value="M23ase_b-sheet_dom"/>
</dbReference>
<dbReference type="STRING" id="1121267.CCUN_0411"/>
<evidence type="ECO:0000256" key="1">
    <source>
        <dbReference type="ARBA" id="ARBA00022729"/>
    </source>
</evidence>
<accession>A0A1W6BVC6</accession>
<name>A0A1W6BVC6_9BACT</name>
<dbReference type="OrthoDB" id="9815245at2"/>
<evidence type="ECO:0000313" key="3">
    <source>
        <dbReference type="EMBL" id="ARJ56063.1"/>
    </source>
</evidence>
<dbReference type="CDD" id="cd12797">
    <property type="entry name" value="M23_peptidase"/>
    <property type="match status" value="1"/>
</dbReference>
<dbReference type="PANTHER" id="PTHR21666">
    <property type="entry name" value="PEPTIDASE-RELATED"/>
    <property type="match status" value="1"/>
</dbReference>
<dbReference type="InterPro" id="IPR050570">
    <property type="entry name" value="Cell_wall_metabolism_enzyme"/>
</dbReference>
<proteinExistence type="predicted"/>
<dbReference type="KEGG" id="ccun:CCUN_0411"/>
<dbReference type="GO" id="GO:0004222">
    <property type="term" value="F:metalloendopeptidase activity"/>
    <property type="evidence" value="ECO:0007669"/>
    <property type="project" value="TreeGrafter"/>
</dbReference>
<dbReference type="AlphaFoldDB" id="A0A1W6BVC6"/>
<dbReference type="SUPFAM" id="SSF51261">
    <property type="entry name" value="Duplicated hybrid motif"/>
    <property type="match status" value="1"/>
</dbReference>
<dbReference type="EMBL" id="CP020867">
    <property type="protein sequence ID" value="ARJ56063.1"/>
    <property type="molecule type" value="Genomic_DNA"/>
</dbReference>
<keyword evidence="1" id="KW-0732">Signal</keyword>
<reference evidence="3 4" key="1">
    <citation type="submission" date="2017-04" db="EMBL/GenBank/DDBJ databases">
        <title>Complete genome sequence of the Campylobacter cuniculorum type strain LMG24588.</title>
        <authorList>
            <person name="Miller W.G."/>
            <person name="Yee E."/>
            <person name="Revez J."/>
            <person name="Bono J.L."/>
            <person name="Rossi M."/>
        </authorList>
    </citation>
    <scope>NUCLEOTIDE SEQUENCE [LARGE SCALE GENOMIC DNA]</scope>
    <source>
        <strain evidence="3 4">LMG 24588</strain>
    </source>
</reference>
<evidence type="ECO:0000259" key="2">
    <source>
        <dbReference type="Pfam" id="PF01551"/>
    </source>
</evidence>
<dbReference type="PANTHER" id="PTHR21666:SF289">
    <property type="entry name" value="L-ALA--D-GLU ENDOPEPTIDASE"/>
    <property type="match status" value="1"/>
</dbReference>
<dbReference type="RefSeq" id="WP_027305603.1">
    <property type="nucleotide sequence ID" value="NZ_CP020867.1"/>
</dbReference>
<evidence type="ECO:0000313" key="4">
    <source>
        <dbReference type="Proteomes" id="UP000192902"/>
    </source>
</evidence>
<sequence>MRIFILFFLIFFAFADERIGLIRGQSLFLELDKKDLIEVKTKDKKLSFFTHPKNKDKIVALFTLPYKNPPKITQITAVYKDRSEIFMIDSLEGDYKSEKLQVEPKKLFPPKSVQSRIEQELKEANAVYSSVTREVLFDGVFKIPMDSFITSAFGKARVFNEKVASYHSGTDFRAAVGTPVRASNSGVVRIAKERYYAGNSVVIDHGYGIYSQYYHLSHIKVKIGQKVKKGDVIGLSGATGRVSGPHLHFGIFAAKNQVDPLDFIAKFNRLFQ</sequence>
<dbReference type="Pfam" id="PF01551">
    <property type="entry name" value="Peptidase_M23"/>
    <property type="match status" value="1"/>
</dbReference>
<dbReference type="eggNOG" id="COG0739">
    <property type="taxonomic scope" value="Bacteria"/>
</dbReference>
<gene>
    <name evidence="3" type="ORF">CCUN_0411</name>
</gene>